<dbReference type="SUPFAM" id="SSF53155">
    <property type="entry name" value="Methylated DNA-protein cysteine methyltransferase domain"/>
    <property type="match status" value="1"/>
</dbReference>
<dbReference type="RefSeq" id="WP_125138055.1">
    <property type="nucleotide sequence ID" value="NZ_LR130778.1"/>
</dbReference>
<dbReference type="InterPro" id="IPR008332">
    <property type="entry name" value="MethylG_MeTrfase_N"/>
</dbReference>
<dbReference type="GO" id="GO:0032259">
    <property type="term" value="P:methylation"/>
    <property type="evidence" value="ECO:0007669"/>
    <property type="project" value="UniProtKB-KW"/>
</dbReference>
<dbReference type="Pfam" id="PF01035">
    <property type="entry name" value="DNA_binding_1"/>
    <property type="match status" value="1"/>
</dbReference>
<dbReference type="InterPro" id="IPR023546">
    <property type="entry name" value="MGMT"/>
</dbReference>
<dbReference type="EMBL" id="LR130778">
    <property type="protein sequence ID" value="VDN49006.1"/>
    <property type="molecule type" value="Genomic_DNA"/>
</dbReference>
<dbReference type="AlphaFoldDB" id="A0A3P7S2E3"/>
<dbReference type="Proteomes" id="UP000279029">
    <property type="component" value="Chromosome"/>
</dbReference>
<gene>
    <name evidence="12" type="primary">ogt</name>
    <name evidence="12" type="ORF">PATL70BA_3087</name>
</gene>
<evidence type="ECO:0000256" key="9">
    <source>
        <dbReference type="HAMAP-Rule" id="MF_00772"/>
    </source>
</evidence>
<dbReference type="InterPro" id="IPR036217">
    <property type="entry name" value="MethylDNA_cys_MeTrfase_DNAb"/>
</dbReference>
<evidence type="ECO:0000313" key="12">
    <source>
        <dbReference type="EMBL" id="VDN49006.1"/>
    </source>
</evidence>
<evidence type="ECO:0000256" key="1">
    <source>
        <dbReference type="ARBA" id="ARBA00001286"/>
    </source>
</evidence>
<dbReference type="Gene3D" id="3.30.160.70">
    <property type="entry name" value="Methylated DNA-protein cysteine methyltransferase domain"/>
    <property type="match status" value="1"/>
</dbReference>
<dbReference type="InterPro" id="IPR036631">
    <property type="entry name" value="MGMT_N_sf"/>
</dbReference>
<keyword evidence="13" id="KW-1185">Reference proteome</keyword>
<reference evidence="12 13" key="1">
    <citation type="submission" date="2018-09" db="EMBL/GenBank/DDBJ databases">
        <authorList>
            <person name="Postec A."/>
        </authorList>
    </citation>
    <scope>NUCLEOTIDE SEQUENCE [LARGE SCALE GENOMIC DNA]</scope>
    <source>
        <strain evidence="12">70B-A</strain>
    </source>
</reference>
<dbReference type="GO" id="GO:0003908">
    <property type="term" value="F:methylated-DNA-[protein]-cysteine S-methyltransferase activity"/>
    <property type="evidence" value="ECO:0007669"/>
    <property type="project" value="UniProtKB-UniRule"/>
</dbReference>
<dbReference type="OrthoDB" id="9802228at2"/>
<dbReference type="InterPro" id="IPR001497">
    <property type="entry name" value="MethylDNA_cys_MeTrfase_AS"/>
</dbReference>
<protein>
    <recommendedName>
        <fullName evidence="9">Methylated-DNA--protein-cysteine methyltransferase</fullName>
        <ecNumber evidence="9">2.1.1.63</ecNumber>
    </recommendedName>
    <alternativeName>
        <fullName evidence="9">6-O-methylguanine-DNA methyltransferase</fullName>
        <shortName evidence="9">MGMT</shortName>
    </alternativeName>
    <alternativeName>
        <fullName evidence="9">O-6-methylguanine-DNA-alkyltransferase</fullName>
    </alternativeName>
</protein>
<dbReference type="InterPro" id="IPR036388">
    <property type="entry name" value="WH-like_DNA-bd_sf"/>
</dbReference>
<dbReference type="InterPro" id="IPR014048">
    <property type="entry name" value="MethylDNA_cys_MeTrfase_DNA-bd"/>
</dbReference>
<organism evidence="12 13">
    <name type="scientific">Petrocella atlantisensis</name>
    <dbReference type="NCBI Taxonomy" id="2173034"/>
    <lineage>
        <taxon>Bacteria</taxon>
        <taxon>Bacillati</taxon>
        <taxon>Bacillota</taxon>
        <taxon>Clostridia</taxon>
        <taxon>Lachnospirales</taxon>
        <taxon>Vallitaleaceae</taxon>
        <taxon>Petrocella</taxon>
    </lineage>
</organism>
<dbReference type="Gene3D" id="1.10.10.10">
    <property type="entry name" value="Winged helix-like DNA-binding domain superfamily/Winged helix DNA-binding domain"/>
    <property type="match status" value="1"/>
</dbReference>
<evidence type="ECO:0000259" key="10">
    <source>
        <dbReference type="Pfam" id="PF01035"/>
    </source>
</evidence>
<dbReference type="Pfam" id="PF02870">
    <property type="entry name" value="Methyltransf_1N"/>
    <property type="match status" value="1"/>
</dbReference>
<evidence type="ECO:0000256" key="2">
    <source>
        <dbReference type="ARBA" id="ARBA00008711"/>
    </source>
</evidence>
<dbReference type="NCBIfam" id="TIGR00589">
    <property type="entry name" value="ogt"/>
    <property type="match status" value="1"/>
</dbReference>
<dbReference type="GO" id="GO:0006307">
    <property type="term" value="P:DNA alkylation repair"/>
    <property type="evidence" value="ECO:0007669"/>
    <property type="project" value="UniProtKB-UniRule"/>
</dbReference>
<name>A0A3P7S2E3_9FIRM</name>
<evidence type="ECO:0000256" key="3">
    <source>
        <dbReference type="ARBA" id="ARBA00022490"/>
    </source>
</evidence>
<proteinExistence type="inferred from homology"/>
<comment type="subcellular location">
    <subcellularLocation>
        <location evidence="9">Cytoplasm</location>
    </subcellularLocation>
</comment>
<dbReference type="PANTHER" id="PTHR10815">
    <property type="entry name" value="METHYLATED-DNA--PROTEIN-CYSTEINE METHYLTRANSFERASE"/>
    <property type="match status" value="1"/>
</dbReference>
<evidence type="ECO:0000256" key="6">
    <source>
        <dbReference type="ARBA" id="ARBA00022763"/>
    </source>
</evidence>
<dbReference type="FunFam" id="1.10.10.10:FF:000214">
    <property type="entry name" value="Methylated-DNA--protein-cysteine methyltransferase"/>
    <property type="match status" value="1"/>
</dbReference>
<feature type="domain" description="Methylguanine DNA methyltransferase ribonuclease-like" evidence="11">
    <location>
        <begin position="6"/>
        <end position="65"/>
    </location>
</feature>
<dbReference type="CDD" id="cd06445">
    <property type="entry name" value="ATase"/>
    <property type="match status" value="1"/>
</dbReference>
<dbReference type="SUPFAM" id="SSF46767">
    <property type="entry name" value="Methylated DNA-protein cysteine methyltransferase, C-terminal domain"/>
    <property type="match status" value="1"/>
</dbReference>
<sequence length="155" mass="17546">MNINVAYYDSPIGLIMIEAKNENIIRVSFVDIATLSENASPILEKAKKQMAEYFEGKRKEFDLQMAFEGTQFEKKVFKALTEVEYGKVATYKDIAIKVGHNKAYRAIGGTNHKNKLAIIVPCHRIIGSNGKMTGYASGIWRKTWLLDHEKKNSTD</sequence>
<dbReference type="PANTHER" id="PTHR10815:SF13">
    <property type="entry name" value="METHYLATED-DNA--PROTEIN-CYSTEINE METHYLTRANSFERASE"/>
    <property type="match status" value="1"/>
</dbReference>
<feature type="active site" description="Nucleophile; methyl group acceptor" evidence="9">
    <location>
        <position position="122"/>
    </location>
</feature>
<dbReference type="KEGG" id="cbar:PATL70BA_3087"/>
<feature type="domain" description="Methylated-DNA-[protein]-cysteine S-methyltransferase DNA binding" evidence="10">
    <location>
        <begin position="71"/>
        <end position="150"/>
    </location>
</feature>
<evidence type="ECO:0000313" key="13">
    <source>
        <dbReference type="Proteomes" id="UP000279029"/>
    </source>
</evidence>
<keyword evidence="4 9" id="KW-0489">Methyltransferase</keyword>
<evidence type="ECO:0000256" key="5">
    <source>
        <dbReference type="ARBA" id="ARBA00022679"/>
    </source>
</evidence>
<evidence type="ECO:0000256" key="8">
    <source>
        <dbReference type="ARBA" id="ARBA00049348"/>
    </source>
</evidence>
<comment type="similarity">
    <text evidence="2 9">Belongs to the MGMT family.</text>
</comment>
<comment type="function">
    <text evidence="9">Involved in the cellular defense against the biological effects of O6-methylguanine (O6-MeG) and O4-methylthymine (O4-MeT) in DNA. Repairs the methylated nucleobase in DNA by stoichiometrically transferring the methyl group to a cysteine residue in the enzyme. This is a suicide reaction: the enzyme is irreversibly inactivated.</text>
</comment>
<dbReference type="PROSITE" id="PS00374">
    <property type="entry name" value="MGMT"/>
    <property type="match status" value="1"/>
</dbReference>
<comment type="miscellaneous">
    <text evidence="9">This enzyme catalyzes only one turnover and therefore is not strictly catalytic. According to one definition, an enzyme is a biocatalyst that acts repeatedly and over many reaction cycles.</text>
</comment>
<accession>A0A3P7S2E3</accession>
<keyword evidence="7 9" id="KW-0234">DNA repair</keyword>
<evidence type="ECO:0000256" key="7">
    <source>
        <dbReference type="ARBA" id="ARBA00023204"/>
    </source>
</evidence>
<comment type="catalytic activity">
    <reaction evidence="1 9">
        <text>a 4-O-methyl-thymidine in DNA + L-cysteinyl-[protein] = a thymidine in DNA + S-methyl-L-cysteinyl-[protein]</text>
        <dbReference type="Rhea" id="RHEA:53428"/>
        <dbReference type="Rhea" id="RHEA-COMP:10131"/>
        <dbReference type="Rhea" id="RHEA-COMP:10132"/>
        <dbReference type="Rhea" id="RHEA-COMP:13555"/>
        <dbReference type="Rhea" id="RHEA-COMP:13556"/>
        <dbReference type="ChEBI" id="CHEBI:29950"/>
        <dbReference type="ChEBI" id="CHEBI:82612"/>
        <dbReference type="ChEBI" id="CHEBI:137386"/>
        <dbReference type="ChEBI" id="CHEBI:137387"/>
        <dbReference type="EC" id="2.1.1.63"/>
    </reaction>
</comment>
<dbReference type="HAMAP" id="MF_00772">
    <property type="entry name" value="OGT"/>
    <property type="match status" value="1"/>
</dbReference>
<comment type="catalytic activity">
    <reaction evidence="8 9">
        <text>a 6-O-methyl-2'-deoxyguanosine in DNA + L-cysteinyl-[protein] = S-methyl-L-cysteinyl-[protein] + a 2'-deoxyguanosine in DNA</text>
        <dbReference type="Rhea" id="RHEA:24000"/>
        <dbReference type="Rhea" id="RHEA-COMP:10131"/>
        <dbReference type="Rhea" id="RHEA-COMP:10132"/>
        <dbReference type="Rhea" id="RHEA-COMP:11367"/>
        <dbReference type="Rhea" id="RHEA-COMP:11368"/>
        <dbReference type="ChEBI" id="CHEBI:29950"/>
        <dbReference type="ChEBI" id="CHEBI:82612"/>
        <dbReference type="ChEBI" id="CHEBI:85445"/>
        <dbReference type="ChEBI" id="CHEBI:85448"/>
        <dbReference type="EC" id="2.1.1.63"/>
    </reaction>
</comment>
<dbReference type="EC" id="2.1.1.63" evidence="9"/>
<keyword evidence="5 9" id="KW-0808">Transferase</keyword>
<evidence type="ECO:0000256" key="4">
    <source>
        <dbReference type="ARBA" id="ARBA00022603"/>
    </source>
</evidence>
<keyword evidence="3 9" id="KW-0963">Cytoplasm</keyword>
<keyword evidence="6 9" id="KW-0227">DNA damage</keyword>
<dbReference type="GO" id="GO:0005737">
    <property type="term" value="C:cytoplasm"/>
    <property type="evidence" value="ECO:0007669"/>
    <property type="project" value="UniProtKB-SubCell"/>
</dbReference>
<evidence type="ECO:0000259" key="11">
    <source>
        <dbReference type="Pfam" id="PF02870"/>
    </source>
</evidence>